<evidence type="ECO:0008006" key="4">
    <source>
        <dbReference type="Google" id="ProtNLM"/>
    </source>
</evidence>
<dbReference type="RefSeq" id="WP_106523729.1">
    <property type="nucleotide sequence ID" value="NZ_PYGD01000006.1"/>
</dbReference>
<dbReference type="Proteomes" id="UP000240572">
    <property type="component" value="Unassembled WGS sequence"/>
</dbReference>
<dbReference type="NCBIfam" id="NF033738">
    <property type="entry name" value="microvirid_RiPP"/>
    <property type="match status" value="1"/>
</dbReference>
<sequence length="72" mass="8059">MQKDQQLKKPFFSNFMEQQLDSQAGDAVGAGPNQTQKYPSDKEDDYTKPTLDMAQTQKFPSDGDDDVQSSPL</sequence>
<gene>
    <name evidence="2" type="ORF">B0I18_106133</name>
</gene>
<evidence type="ECO:0000313" key="2">
    <source>
        <dbReference type="EMBL" id="PSK91122.1"/>
    </source>
</evidence>
<dbReference type="OrthoDB" id="678197at2"/>
<name>A0A2P8D1P0_9BACT</name>
<dbReference type="InterPro" id="IPR022217">
    <property type="entry name" value="Prot_inh_I10_marinostatin"/>
</dbReference>
<proteinExistence type="predicted"/>
<organism evidence="2 3">
    <name type="scientific">Taibaiella chishuiensis</name>
    <dbReference type="NCBI Taxonomy" id="1434707"/>
    <lineage>
        <taxon>Bacteria</taxon>
        <taxon>Pseudomonadati</taxon>
        <taxon>Bacteroidota</taxon>
        <taxon>Chitinophagia</taxon>
        <taxon>Chitinophagales</taxon>
        <taxon>Chitinophagaceae</taxon>
        <taxon>Taibaiella</taxon>
    </lineage>
</organism>
<comment type="caution">
    <text evidence="2">The sequence shown here is derived from an EMBL/GenBank/DDBJ whole genome shotgun (WGS) entry which is preliminary data.</text>
</comment>
<keyword evidence="3" id="KW-1185">Reference proteome</keyword>
<accession>A0A2P8D1P0</accession>
<protein>
    <recommendedName>
        <fullName evidence="4">Serine endopeptidase inhibitor I10-like protein</fullName>
    </recommendedName>
</protein>
<dbReference type="EMBL" id="PYGD01000006">
    <property type="protein sequence ID" value="PSK91122.1"/>
    <property type="molecule type" value="Genomic_DNA"/>
</dbReference>
<evidence type="ECO:0000313" key="3">
    <source>
        <dbReference type="Proteomes" id="UP000240572"/>
    </source>
</evidence>
<feature type="compositionally biased region" description="Acidic residues" evidence="1">
    <location>
        <begin position="62"/>
        <end position="72"/>
    </location>
</feature>
<feature type="region of interest" description="Disordered" evidence="1">
    <location>
        <begin position="1"/>
        <end position="72"/>
    </location>
</feature>
<reference evidence="2 3" key="1">
    <citation type="submission" date="2018-03" db="EMBL/GenBank/DDBJ databases">
        <title>Genomic Encyclopedia of Type Strains, Phase III (KMG-III): the genomes of soil and plant-associated and newly described type strains.</title>
        <authorList>
            <person name="Whitman W."/>
        </authorList>
    </citation>
    <scope>NUCLEOTIDE SEQUENCE [LARGE SCALE GENOMIC DNA]</scope>
    <source>
        <strain evidence="2 3">CGMCC 1.12700</strain>
    </source>
</reference>
<evidence type="ECO:0000256" key="1">
    <source>
        <dbReference type="SAM" id="MobiDB-lite"/>
    </source>
</evidence>
<dbReference type="AlphaFoldDB" id="A0A2P8D1P0"/>